<name>A0A3M7GAX9_HORWE</name>
<evidence type="ECO:0000313" key="4">
    <source>
        <dbReference type="Proteomes" id="UP000280598"/>
    </source>
</evidence>
<dbReference type="EMBL" id="QWIT01000722">
    <property type="protein sequence ID" value="RMZ20986.1"/>
    <property type="molecule type" value="Genomic_DNA"/>
</dbReference>
<evidence type="ECO:0000313" key="5">
    <source>
        <dbReference type="Proteomes" id="UP000281677"/>
    </source>
</evidence>
<evidence type="ECO:0000313" key="3">
    <source>
        <dbReference type="EMBL" id="RMZ20986.1"/>
    </source>
</evidence>
<reference evidence="4 5" key="1">
    <citation type="journal article" date="2018" name="BMC Genomics">
        <title>Genomic evidence for intraspecific hybridization in a clonal and extremely halotolerant yeast.</title>
        <authorList>
            <person name="Gostincar C."/>
            <person name="Stajich J.E."/>
            <person name="Zupancic J."/>
            <person name="Zalar P."/>
            <person name="Gunde-Cimerman N."/>
        </authorList>
    </citation>
    <scope>NUCLEOTIDE SEQUENCE [LARGE SCALE GENOMIC DNA]</scope>
    <source>
        <strain evidence="3 5">EXF-120</strain>
        <strain evidence="2 4">EXF-562</strain>
    </source>
</reference>
<comment type="caution">
    <text evidence="2">The sequence shown here is derived from an EMBL/GenBank/DDBJ whole genome shotgun (WGS) entry which is preliminary data.</text>
</comment>
<evidence type="ECO:0000256" key="1">
    <source>
        <dbReference type="SAM" id="MobiDB-lite"/>
    </source>
</evidence>
<proteinExistence type="predicted"/>
<dbReference type="Proteomes" id="UP000281677">
    <property type="component" value="Unassembled WGS sequence"/>
</dbReference>
<protein>
    <submittedName>
        <fullName evidence="2">Uncharacterized protein</fullName>
    </submittedName>
</protein>
<evidence type="ECO:0000313" key="2">
    <source>
        <dbReference type="EMBL" id="RMY98295.1"/>
    </source>
</evidence>
<dbReference type="EMBL" id="QWIS01000329">
    <property type="protein sequence ID" value="RMY98295.1"/>
    <property type="molecule type" value="Genomic_DNA"/>
</dbReference>
<dbReference type="Proteomes" id="UP000280598">
    <property type="component" value="Unassembled WGS sequence"/>
</dbReference>
<organism evidence="2 4">
    <name type="scientific">Hortaea werneckii</name>
    <name type="common">Black yeast</name>
    <name type="synonym">Cladosporium werneckii</name>
    <dbReference type="NCBI Taxonomy" id="91943"/>
    <lineage>
        <taxon>Eukaryota</taxon>
        <taxon>Fungi</taxon>
        <taxon>Dikarya</taxon>
        <taxon>Ascomycota</taxon>
        <taxon>Pezizomycotina</taxon>
        <taxon>Dothideomycetes</taxon>
        <taxon>Dothideomycetidae</taxon>
        <taxon>Mycosphaerellales</taxon>
        <taxon>Teratosphaeriaceae</taxon>
        <taxon>Hortaea</taxon>
    </lineage>
</organism>
<feature type="region of interest" description="Disordered" evidence="1">
    <location>
        <begin position="18"/>
        <end position="67"/>
    </location>
</feature>
<accession>A0A3M7GAX9</accession>
<sequence length="67" mass="6939">MDSLQEQIKVNAGLTLNTRPLGATEGFSEIGSMTADLAATEGEEKNPTDPSGGPGIPSKRFSSVTTE</sequence>
<dbReference type="AlphaFoldDB" id="A0A3M7GAX9"/>
<gene>
    <name evidence="3" type="ORF">D0859_15001</name>
    <name evidence="2" type="ORF">D0860_08539</name>
</gene>